<evidence type="ECO:0000313" key="1">
    <source>
        <dbReference type="EMBL" id="EDO63357.1"/>
    </source>
</evidence>
<reference evidence="1" key="2">
    <citation type="submission" date="2002-03" db="EMBL/GenBank/DDBJ databases">
        <authorList>
            <consortium name="The Anopheles Genome Sequencing Consortium"/>
        </authorList>
    </citation>
    <scope>NUCLEOTIDE SEQUENCE</scope>
    <source>
        <strain evidence="1">PEST</strain>
    </source>
</reference>
<dbReference type="HOGENOM" id="CLU_2943736_0_0_1"/>
<protein>
    <submittedName>
        <fullName evidence="1">AGAP011709-PA</fullName>
    </submittedName>
</protein>
<reference evidence="1" key="1">
    <citation type="journal article" date="2002" name="Science">
        <title>The genome sequence of the malaria mosquito Anopheles gambiae.</title>
        <authorList>
            <person name="Holt R.A."/>
            <person name="Subramanian G.M."/>
            <person name="Halpern A."/>
            <person name="Sutton G.G."/>
            <person name="Charlab R."/>
            <person name="Nusskern D.R."/>
            <person name="Wincker P."/>
            <person name="Clark A.G."/>
            <person name="Ribeiro J.M."/>
            <person name="Wides R."/>
            <person name="Salzberg S.L."/>
            <person name="Loftus B."/>
            <person name="Yandell M."/>
            <person name="Majoros W.H."/>
            <person name="Rusch D.B."/>
            <person name="Lai Z."/>
            <person name="Kraft C.L."/>
            <person name="Abril J.F."/>
            <person name="Anthouard V."/>
            <person name="Arensburger P."/>
            <person name="Atkinson P.W."/>
            <person name="Baden H."/>
            <person name="de Berardinis V."/>
            <person name="Baldwin D."/>
            <person name="Benes V."/>
            <person name="Biedler J."/>
            <person name="Blass C."/>
            <person name="Bolanos R."/>
            <person name="Boscus D."/>
            <person name="Barnstead M."/>
            <person name="Cai S."/>
            <person name="Center A."/>
            <person name="Chaturverdi K."/>
            <person name="Christophides G.K."/>
            <person name="Chrystal M.A."/>
            <person name="Clamp M."/>
            <person name="Cravchik A."/>
            <person name="Curwen V."/>
            <person name="Dana A."/>
            <person name="Delcher A."/>
            <person name="Dew I."/>
            <person name="Evans C.A."/>
            <person name="Flanigan M."/>
            <person name="Grundschober-Freimoser A."/>
            <person name="Friedli L."/>
            <person name="Gu Z."/>
            <person name="Guan P."/>
            <person name="Guigo R."/>
            <person name="Hillenmeyer M.E."/>
            <person name="Hladun S.L."/>
            <person name="Hogan J.R."/>
            <person name="Hong Y.S."/>
            <person name="Hoover J."/>
            <person name="Jaillon O."/>
            <person name="Ke Z."/>
            <person name="Kodira C."/>
            <person name="Kokoza E."/>
            <person name="Koutsos A."/>
            <person name="Letunic I."/>
            <person name="Levitsky A."/>
            <person name="Liang Y."/>
            <person name="Lin J.J."/>
            <person name="Lobo N.F."/>
            <person name="Lopez J.R."/>
            <person name="Malek J.A."/>
            <person name="McIntosh T.C."/>
            <person name="Meister S."/>
            <person name="Miller J."/>
            <person name="Mobarry C."/>
            <person name="Mongin E."/>
            <person name="Murphy S.D."/>
            <person name="O'Brochta D.A."/>
            <person name="Pfannkoch C."/>
            <person name="Qi R."/>
            <person name="Regier M.A."/>
            <person name="Remington K."/>
            <person name="Shao H."/>
            <person name="Sharakhova M.V."/>
            <person name="Sitter C.D."/>
            <person name="Shetty J."/>
            <person name="Smith T.J."/>
            <person name="Strong R."/>
            <person name="Sun J."/>
            <person name="Thomasova D."/>
            <person name="Ton L.Q."/>
            <person name="Topalis P."/>
            <person name="Tu Z."/>
            <person name="Unger M.F."/>
            <person name="Walenz B."/>
            <person name="Wang A."/>
            <person name="Wang J."/>
            <person name="Wang M."/>
            <person name="Wang X."/>
            <person name="Woodford K.J."/>
            <person name="Wortman J.R."/>
            <person name="Wu M."/>
            <person name="Yao A."/>
            <person name="Zdobnov E.M."/>
            <person name="Zhang H."/>
            <person name="Zhao Q."/>
            <person name="Zhao S."/>
            <person name="Zhu S.C."/>
            <person name="Zhimulev I."/>
            <person name="Coluzzi M."/>
            <person name="della Torre A."/>
            <person name="Roth C.W."/>
            <person name="Louis C."/>
            <person name="Kalush F."/>
            <person name="Mural R.J."/>
            <person name="Myers E.W."/>
            <person name="Adams M.D."/>
            <person name="Smith H.O."/>
            <person name="Broder S."/>
            <person name="Gardner M.J."/>
            <person name="Fraser C.M."/>
            <person name="Birney E."/>
            <person name="Bork P."/>
            <person name="Brey P.T."/>
            <person name="Venter J.C."/>
            <person name="Weissenbach J."/>
            <person name="Kafatos F.C."/>
            <person name="Collins F.H."/>
            <person name="Hoffman S.L."/>
        </authorList>
    </citation>
    <scope>NUCLEOTIDE SEQUENCE [LARGE SCALE GENOMIC DNA]</scope>
    <source>
        <strain evidence="1">PEST</strain>
    </source>
</reference>
<name>A7UVH0_ANOGA</name>
<proteinExistence type="predicted"/>
<accession>A7UVH0</accession>
<dbReference type="AlphaFoldDB" id="A7UVH0"/>
<organism evidence="1">
    <name type="scientific">Anopheles gambiae</name>
    <name type="common">African malaria mosquito</name>
    <dbReference type="NCBI Taxonomy" id="7165"/>
    <lineage>
        <taxon>Eukaryota</taxon>
        <taxon>Metazoa</taxon>
        <taxon>Ecdysozoa</taxon>
        <taxon>Arthropoda</taxon>
        <taxon>Hexapoda</taxon>
        <taxon>Insecta</taxon>
        <taxon>Pterygota</taxon>
        <taxon>Neoptera</taxon>
        <taxon>Endopterygota</taxon>
        <taxon>Diptera</taxon>
        <taxon>Nematocera</taxon>
        <taxon>Culicoidea</taxon>
        <taxon>Culicidae</taxon>
        <taxon>Anophelinae</taxon>
        <taxon>Anopheles</taxon>
    </lineage>
</organism>
<sequence length="60" mass="6835">MWPPSVSCGTRNALGRLFAHRRCTPASPFSMVYNDQREKESERLLVCAVNGKSEQYGHHK</sequence>
<reference evidence="1" key="3">
    <citation type="journal article" date="2004" name="Trends Parasitol.">
        <title>The Anopheles gambiae genome: an update.</title>
        <authorList>
            <person name="Mongin E."/>
            <person name="Louis C."/>
            <person name="Holt R.A."/>
            <person name="Birney E."/>
            <person name="Collins F.H."/>
        </authorList>
    </citation>
    <scope>NUCLEOTIDE SEQUENCE</scope>
    <source>
        <strain evidence="1">PEST</strain>
    </source>
</reference>
<gene>
    <name evidence="1" type="ORF">AgaP_AGAP011709</name>
</gene>
<dbReference type="EMBL" id="AAAB01008986">
    <property type="protein sequence ID" value="EDO63357.1"/>
    <property type="molecule type" value="Genomic_DNA"/>
</dbReference>
<comment type="caution">
    <text evidence="1">The sequence shown here is derived from an EMBL/GenBank/DDBJ whole genome shotgun (WGS) entry which is preliminary data.</text>
</comment>
<dbReference type="PaxDb" id="7165-AGAP011709-PA"/>
<reference evidence="1" key="5">
    <citation type="submission" date="2011-05" db="EMBL/GenBank/DDBJ databases">
        <authorList>
            <consortium name="VectorBase"/>
        </authorList>
    </citation>
    <scope>NUCLEOTIDE SEQUENCE</scope>
    <source>
        <strain evidence="1">PEST</strain>
    </source>
</reference>
<reference evidence="1" key="4">
    <citation type="journal article" date="2007" name="Genome Biol.">
        <title>Update of the Anopheles gambiae PEST genome assembly.</title>
        <authorList>
            <person name="Sharakhova M.V."/>
            <person name="Hammond M.P."/>
            <person name="Lobo N.F."/>
            <person name="Krzywinski J."/>
            <person name="Unger M.F."/>
            <person name="Hillenmeyer M.E."/>
            <person name="Bruggner R.V."/>
            <person name="Birney E."/>
            <person name="Collins F.H."/>
        </authorList>
    </citation>
    <scope>NUCLEOTIDE SEQUENCE</scope>
    <source>
        <strain evidence="1">PEST</strain>
    </source>
</reference>